<dbReference type="InterPro" id="IPR042529">
    <property type="entry name" value="IF_2B-like_C"/>
</dbReference>
<evidence type="ECO:0000313" key="5">
    <source>
        <dbReference type="EMBL" id="SNS82244.1"/>
    </source>
</evidence>
<evidence type="ECO:0000256" key="4">
    <source>
        <dbReference type="SAM" id="MobiDB-lite"/>
    </source>
</evidence>
<evidence type="ECO:0000313" key="6">
    <source>
        <dbReference type="Proteomes" id="UP000198282"/>
    </source>
</evidence>
<dbReference type="GO" id="GO:0019509">
    <property type="term" value="P:L-methionine salvage from methylthioadenosine"/>
    <property type="evidence" value="ECO:0007669"/>
    <property type="project" value="UniProtKB-UniRule"/>
</dbReference>
<name>A0A239HPQ4_9ACTN</name>
<evidence type="ECO:0000256" key="1">
    <source>
        <dbReference type="ARBA" id="ARBA00023235"/>
    </source>
</evidence>
<feature type="binding site" evidence="3">
    <location>
        <position position="86"/>
    </location>
    <ligand>
        <name>substrate</name>
    </ligand>
</feature>
<dbReference type="PANTHER" id="PTHR43475:SF1">
    <property type="entry name" value="METHYLTHIORIBOSE-1-PHOSPHATE ISOMERASE"/>
    <property type="match status" value="1"/>
</dbReference>
<dbReference type="Gene3D" id="1.20.120.420">
    <property type="entry name" value="translation initiation factor eif-2b, domain 1"/>
    <property type="match status" value="1"/>
</dbReference>
<organism evidence="5 6">
    <name type="scientific">Streptosporangium subroseum</name>
    <dbReference type="NCBI Taxonomy" id="106412"/>
    <lineage>
        <taxon>Bacteria</taxon>
        <taxon>Bacillati</taxon>
        <taxon>Actinomycetota</taxon>
        <taxon>Actinomycetes</taxon>
        <taxon>Streptosporangiales</taxon>
        <taxon>Streptosporangiaceae</taxon>
        <taxon>Streptosporangium</taxon>
    </lineage>
</organism>
<feature type="binding site" evidence="3">
    <location>
        <begin position="238"/>
        <end position="239"/>
    </location>
    <ligand>
        <name>substrate</name>
    </ligand>
</feature>
<feature type="binding site" evidence="3">
    <location>
        <position position="187"/>
    </location>
    <ligand>
        <name>substrate</name>
    </ligand>
</feature>
<dbReference type="EMBL" id="FZOD01000017">
    <property type="protein sequence ID" value="SNS82244.1"/>
    <property type="molecule type" value="Genomic_DNA"/>
</dbReference>
<feature type="region of interest" description="Disordered" evidence="4">
    <location>
        <begin position="321"/>
        <end position="377"/>
    </location>
</feature>
<dbReference type="HAMAP" id="MF_01678">
    <property type="entry name" value="Salvage_MtnA"/>
    <property type="match status" value="1"/>
</dbReference>
<keyword evidence="3" id="KW-0486">Methionine biosynthesis</keyword>
<comment type="similarity">
    <text evidence="3">Belongs to the EIF-2B alpha/beta/delta subunits family. MtnA subfamily.</text>
</comment>
<dbReference type="Pfam" id="PF01008">
    <property type="entry name" value="IF-2B"/>
    <property type="match status" value="1"/>
</dbReference>
<dbReference type="Gene3D" id="3.40.50.10470">
    <property type="entry name" value="Translation initiation factor eif-2b, domain 2"/>
    <property type="match status" value="1"/>
</dbReference>
<dbReference type="RefSeq" id="WP_089208585.1">
    <property type="nucleotide sequence ID" value="NZ_FZOD01000017.1"/>
</dbReference>
<dbReference type="OrthoDB" id="9803436at2"/>
<dbReference type="InterPro" id="IPR000649">
    <property type="entry name" value="IF-2B-related"/>
</dbReference>
<feature type="site" description="Transition state stabilizer" evidence="3">
    <location>
        <position position="148"/>
    </location>
</feature>
<evidence type="ECO:0000256" key="2">
    <source>
        <dbReference type="ARBA" id="ARBA00052401"/>
    </source>
</evidence>
<dbReference type="InterPro" id="IPR037171">
    <property type="entry name" value="NagB/RpiA_transferase-like"/>
</dbReference>
<evidence type="ECO:0000256" key="3">
    <source>
        <dbReference type="HAMAP-Rule" id="MF_01678"/>
    </source>
</evidence>
<feature type="active site" description="Proton donor" evidence="3">
    <location>
        <position position="228"/>
    </location>
</feature>
<dbReference type="SUPFAM" id="SSF100950">
    <property type="entry name" value="NagB/RpiA/CoA transferase-like"/>
    <property type="match status" value="1"/>
</dbReference>
<accession>A0A239HPQ4</accession>
<proteinExistence type="inferred from homology"/>
<sequence length="377" mass="39940">MRTIDWLDGSVRIIDQTRLPHTETHVDVHDVEDLIVHIRSLAVRGAMALGVAGAMGMALAATRAERDHLDMDGELAAAARLLVEARPTAANLAWGVGEIQKVRAAGADAAGIVAAALAVRDADLDANSALSERGARLLAGARRILTHCNAGALAGVEYGTALGVIGRLHATTGLDMVYVCETRPLLQGSRLTAWELGRHGIAHRVIVDSAAAGLILAGDVDAVVVGADRVAANGDVANKVGTLGHALAARHAGIPFVVAAPESTIDLGTPTGSDIPIEIRDEREVLEIDGRRVAAPGSLGWNPAFDITPSALVTAIVTEHRSLNDPRNDPRDDSRHPSPHDPRNRTERLSPHEPWNRTEHPSPNEPWNRATPEEDLV</sequence>
<dbReference type="GO" id="GO:0046523">
    <property type="term" value="F:S-methyl-5-thioribose-1-phosphate isomerase activity"/>
    <property type="evidence" value="ECO:0007669"/>
    <property type="project" value="UniProtKB-UniRule"/>
</dbReference>
<dbReference type="FunFam" id="3.40.50.10470:FF:000006">
    <property type="entry name" value="Methylthioribose-1-phosphate isomerase"/>
    <property type="match status" value="1"/>
</dbReference>
<protein>
    <recommendedName>
        <fullName evidence="3">Methylthioribose-1-phosphate isomerase</fullName>
        <shortName evidence="3">M1Pi</shortName>
        <shortName evidence="3">MTR-1-P isomerase</shortName>
        <ecNumber evidence="3">5.3.1.23</ecNumber>
    </recommendedName>
    <alternativeName>
        <fullName evidence="3">S-methyl-5-thioribose-1-phosphate isomerase</fullName>
    </alternativeName>
</protein>
<dbReference type="AlphaFoldDB" id="A0A239HPQ4"/>
<comment type="pathway">
    <text evidence="3">Amino-acid biosynthesis; L-methionine biosynthesis via salvage pathway; L-methionine from S-methyl-5-thio-alpha-D-ribose 1-phosphate: step 1/6.</text>
</comment>
<dbReference type="InterPro" id="IPR011559">
    <property type="entry name" value="Initiation_fac_2B_a/b/d"/>
</dbReference>
<dbReference type="NCBIfam" id="TIGR00512">
    <property type="entry name" value="salvage_mtnA"/>
    <property type="match status" value="1"/>
</dbReference>
<feature type="compositionally biased region" description="Basic and acidic residues" evidence="4">
    <location>
        <begin position="321"/>
        <end position="362"/>
    </location>
</feature>
<dbReference type="UniPathway" id="UPA00904">
    <property type="reaction ID" value="UER00874"/>
</dbReference>
<dbReference type="InterPro" id="IPR027363">
    <property type="entry name" value="M1Pi_N"/>
</dbReference>
<keyword evidence="1 3" id="KW-0413">Isomerase</keyword>
<gene>
    <name evidence="3" type="primary">mtnA</name>
    <name evidence="5" type="ORF">SAMN05216276_101728</name>
</gene>
<dbReference type="EC" id="5.3.1.23" evidence="3"/>
<comment type="catalytic activity">
    <reaction evidence="2 3">
        <text>5-(methylsulfanyl)-alpha-D-ribose 1-phosphate = 5-(methylsulfanyl)-D-ribulose 1-phosphate</text>
        <dbReference type="Rhea" id="RHEA:19989"/>
        <dbReference type="ChEBI" id="CHEBI:58533"/>
        <dbReference type="ChEBI" id="CHEBI:58548"/>
        <dbReference type="EC" id="5.3.1.23"/>
    </reaction>
</comment>
<comment type="function">
    <text evidence="3">Catalyzes the interconversion of methylthioribose-1-phosphate (MTR-1-P) into methylthioribulose-1-phosphate (MTRu-1-P).</text>
</comment>
<reference evidence="5 6" key="1">
    <citation type="submission" date="2017-06" db="EMBL/GenBank/DDBJ databases">
        <authorList>
            <person name="Kim H.J."/>
            <person name="Triplett B.A."/>
        </authorList>
    </citation>
    <scope>NUCLEOTIDE SEQUENCE [LARGE SCALE GENOMIC DNA]</scope>
    <source>
        <strain evidence="5 6">CGMCC 4.2132</strain>
    </source>
</reference>
<keyword evidence="6" id="KW-1185">Reference proteome</keyword>
<keyword evidence="3" id="KW-0028">Amino-acid biosynthesis</keyword>
<dbReference type="NCBIfam" id="TIGR00524">
    <property type="entry name" value="eIF-2B_rel"/>
    <property type="match status" value="1"/>
</dbReference>
<dbReference type="Proteomes" id="UP000198282">
    <property type="component" value="Unassembled WGS sequence"/>
</dbReference>
<dbReference type="InterPro" id="IPR005251">
    <property type="entry name" value="IF-M1Pi"/>
</dbReference>
<dbReference type="NCBIfam" id="NF004326">
    <property type="entry name" value="PRK05720.1"/>
    <property type="match status" value="1"/>
</dbReference>
<dbReference type="PANTHER" id="PTHR43475">
    <property type="entry name" value="METHYLTHIORIBOSE-1-PHOSPHATE ISOMERASE"/>
    <property type="match status" value="1"/>
</dbReference>
<feature type="binding site" evidence="3">
    <location>
        <begin position="44"/>
        <end position="46"/>
    </location>
    <ligand>
        <name>substrate</name>
    </ligand>
</feature>